<keyword evidence="9 17" id="KW-0547">Nucleotide-binding</keyword>
<dbReference type="PANTHER" id="PTHR43692:SF1">
    <property type="entry name" value="UDP-N-ACETYLMURAMOYLALANINE--D-GLUTAMATE LIGASE"/>
    <property type="match status" value="1"/>
</dbReference>
<evidence type="ECO:0000256" key="7">
    <source>
        <dbReference type="ARBA" id="ARBA00022490"/>
    </source>
</evidence>
<dbReference type="SUPFAM" id="SSF51984">
    <property type="entry name" value="MurCD N-terminal domain"/>
    <property type="match status" value="1"/>
</dbReference>
<dbReference type="Pfam" id="PF08245">
    <property type="entry name" value="Mur_ligase_M"/>
    <property type="match status" value="1"/>
</dbReference>
<dbReference type="NCBIfam" id="TIGR01087">
    <property type="entry name" value="murD"/>
    <property type="match status" value="1"/>
</dbReference>
<evidence type="ECO:0000256" key="14">
    <source>
        <dbReference type="ARBA" id="ARBA00030398"/>
    </source>
</evidence>
<evidence type="ECO:0000256" key="4">
    <source>
        <dbReference type="ARBA" id="ARBA00010416"/>
    </source>
</evidence>
<keyword evidence="17 18" id="KW-0132">Cell division</keyword>
<evidence type="ECO:0000256" key="10">
    <source>
        <dbReference type="ARBA" id="ARBA00022840"/>
    </source>
</evidence>
<dbReference type="InterPro" id="IPR004101">
    <property type="entry name" value="Mur_ligase_C"/>
</dbReference>
<evidence type="ECO:0000256" key="2">
    <source>
        <dbReference type="ARBA" id="ARBA00004496"/>
    </source>
</evidence>
<sequence>MNLKDKKILVIGLAVTGLPLVKVLVELGGRVIVNDLKSPKDLAEAIEELRDVKVDYILERHPQDIKELGAIDLAVVSPGIPLDIPFIQKLKTEGIEVIGEIELSYRLSKANIIAITGTNGKTTTTALTGAIFQNTGVKTYVVGNIGVAAISKALETKEGEPMVMEVSSFQLESIVNFHPRVAAILNLTPDHLNRHKTMENYRDAKFNIFANQDPEDYAIINYDDELCRNHSSSLKAKKIYFSRKQQLKEGIYVEDDVIVISFNNQKINVISTDEIKIPGNHNLENALAATAMAFVMGVDIEIISKTLKEFEGVEHRTEYVDTIEGVNFINDSKGTNPDASIKAIEAIKEPIILLAGGMDKGSDFTEFIQSFGGKVKEMIVYGETAEKLQATARALGFNNYTIVKDLDEAVVAAFKLAVTGDTVLLSPACASWDMYPNFEERGKHFKNIVSRLRRS</sequence>
<dbReference type="GO" id="GO:0009252">
    <property type="term" value="P:peptidoglycan biosynthetic process"/>
    <property type="evidence" value="ECO:0007669"/>
    <property type="project" value="UniProtKB-UniRule"/>
</dbReference>
<comment type="catalytic activity">
    <reaction evidence="16 17 18">
        <text>UDP-N-acetyl-alpha-D-muramoyl-L-alanine + D-glutamate + ATP = UDP-N-acetyl-alpha-D-muramoyl-L-alanyl-D-glutamate + ADP + phosphate + H(+)</text>
        <dbReference type="Rhea" id="RHEA:16429"/>
        <dbReference type="ChEBI" id="CHEBI:15378"/>
        <dbReference type="ChEBI" id="CHEBI:29986"/>
        <dbReference type="ChEBI" id="CHEBI:30616"/>
        <dbReference type="ChEBI" id="CHEBI:43474"/>
        <dbReference type="ChEBI" id="CHEBI:83898"/>
        <dbReference type="ChEBI" id="CHEBI:83900"/>
        <dbReference type="ChEBI" id="CHEBI:456216"/>
        <dbReference type="EC" id="6.3.2.9"/>
    </reaction>
</comment>
<evidence type="ECO:0000256" key="17">
    <source>
        <dbReference type="HAMAP-Rule" id="MF_00639"/>
    </source>
</evidence>
<comment type="pathway">
    <text evidence="3 17 18">Cell wall biogenesis; peptidoglycan biosynthesis.</text>
</comment>
<dbReference type="RefSeq" id="WP_091539367.1">
    <property type="nucleotide sequence ID" value="NZ_FMUS01000002.1"/>
</dbReference>
<dbReference type="GO" id="GO:0071555">
    <property type="term" value="P:cell wall organization"/>
    <property type="evidence" value="ECO:0007669"/>
    <property type="project" value="UniProtKB-KW"/>
</dbReference>
<keyword evidence="7 17" id="KW-0963">Cytoplasm</keyword>
<dbReference type="Proteomes" id="UP000198636">
    <property type="component" value="Unassembled WGS sequence"/>
</dbReference>
<dbReference type="GO" id="GO:0051301">
    <property type="term" value="P:cell division"/>
    <property type="evidence" value="ECO:0007669"/>
    <property type="project" value="UniProtKB-KW"/>
</dbReference>
<evidence type="ECO:0000256" key="16">
    <source>
        <dbReference type="ARBA" id="ARBA00047632"/>
    </source>
</evidence>
<evidence type="ECO:0000256" key="11">
    <source>
        <dbReference type="ARBA" id="ARBA00022960"/>
    </source>
</evidence>
<dbReference type="EMBL" id="FMUS01000002">
    <property type="protein sequence ID" value="SCX88751.1"/>
    <property type="molecule type" value="Genomic_DNA"/>
</dbReference>
<evidence type="ECO:0000256" key="5">
    <source>
        <dbReference type="ARBA" id="ARBA00012212"/>
    </source>
</evidence>
<evidence type="ECO:0000259" key="20">
    <source>
        <dbReference type="Pfam" id="PF08245"/>
    </source>
</evidence>
<dbReference type="Pfam" id="PF02875">
    <property type="entry name" value="Mur_ligase_C"/>
    <property type="match status" value="1"/>
</dbReference>
<comment type="similarity">
    <text evidence="4 17">Belongs to the MurCDEF family.</text>
</comment>
<evidence type="ECO:0000256" key="13">
    <source>
        <dbReference type="ARBA" id="ARBA00023316"/>
    </source>
</evidence>
<evidence type="ECO:0000256" key="9">
    <source>
        <dbReference type="ARBA" id="ARBA00022741"/>
    </source>
</evidence>
<evidence type="ECO:0000256" key="8">
    <source>
        <dbReference type="ARBA" id="ARBA00022598"/>
    </source>
</evidence>
<evidence type="ECO:0000313" key="21">
    <source>
        <dbReference type="EMBL" id="SCX88751.1"/>
    </source>
</evidence>
<organism evidence="21 22">
    <name type="scientific">Alkaliphilus peptidifermentans DSM 18978</name>
    <dbReference type="NCBI Taxonomy" id="1120976"/>
    <lineage>
        <taxon>Bacteria</taxon>
        <taxon>Bacillati</taxon>
        <taxon>Bacillota</taxon>
        <taxon>Clostridia</taxon>
        <taxon>Peptostreptococcales</taxon>
        <taxon>Natronincolaceae</taxon>
        <taxon>Alkaliphilus</taxon>
    </lineage>
</organism>
<feature type="domain" description="Mur ligase C-terminal" evidence="19">
    <location>
        <begin position="315"/>
        <end position="429"/>
    </location>
</feature>
<dbReference type="UniPathway" id="UPA00219"/>
<keyword evidence="22" id="KW-1185">Reference proteome</keyword>
<dbReference type="EC" id="6.3.2.9" evidence="5 17"/>
<dbReference type="InterPro" id="IPR013221">
    <property type="entry name" value="Mur_ligase_cen"/>
</dbReference>
<dbReference type="PANTHER" id="PTHR43692">
    <property type="entry name" value="UDP-N-ACETYLMURAMOYLALANINE--D-GLUTAMATE LIGASE"/>
    <property type="match status" value="1"/>
</dbReference>
<keyword evidence="17 18" id="KW-0131">Cell cycle</keyword>
<dbReference type="HAMAP" id="MF_00639">
    <property type="entry name" value="MurD"/>
    <property type="match status" value="1"/>
</dbReference>
<gene>
    <name evidence="17" type="primary">murD</name>
    <name evidence="21" type="ORF">SAMN03080606_00396</name>
</gene>
<keyword evidence="8 17" id="KW-0436">Ligase</keyword>
<evidence type="ECO:0000256" key="12">
    <source>
        <dbReference type="ARBA" id="ARBA00022984"/>
    </source>
</evidence>
<reference evidence="21 22" key="1">
    <citation type="submission" date="2016-10" db="EMBL/GenBank/DDBJ databases">
        <authorList>
            <person name="de Groot N.N."/>
        </authorList>
    </citation>
    <scope>NUCLEOTIDE SEQUENCE [LARGE SCALE GENOMIC DNA]</scope>
    <source>
        <strain evidence="21 22">DSM 18978</strain>
    </source>
</reference>
<name>A0A1G5BF70_9FIRM</name>
<dbReference type="InterPro" id="IPR005762">
    <property type="entry name" value="MurD"/>
</dbReference>
<dbReference type="GO" id="GO:0008360">
    <property type="term" value="P:regulation of cell shape"/>
    <property type="evidence" value="ECO:0007669"/>
    <property type="project" value="UniProtKB-KW"/>
</dbReference>
<comment type="function">
    <text evidence="1 17 18">Cell wall formation. Catalyzes the addition of glutamate to the nucleotide precursor UDP-N-acetylmuramoyl-L-alanine (UMA).</text>
</comment>
<feature type="domain" description="Mur ligase central" evidence="20">
    <location>
        <begin position="115"/>
        <end position="293"/>
    </location>
</feature>
<comment type="subcellular location">
    <subcellularLocation>
        <location evidence="2 17 18">Cytoplasm</location>
    </subcellularLocation>
</comment>
<accession>A0A1G5BF70</accession>
<evidence type="ECO:0000256" key="18">
    <source>
        <dbReference type="RuleBase" id="RU003664"/>
    </source>
</evidence>
<dbReference type="SUPFAM" id="SSF53244">
    <property type="entry name" value="MurD-like peptide ligases, peptide-binding domain"/>
    <property type="match status" value="1"/>
</dbReference>
<evidence type="ECO:0000259" key="19">
    <source>
        <dbReference type="Pfam" id="PF02875"/>
    </source>
</evidence>
<proteinExistence type="inferred from homology"/>
<dbReference type="Gene3D" id="3.90.190.20">
    <property type="entry name" value="Mur ligase, C-terminal domain"/>
    <property type="match status" value="1"/>
</dbReference>
<dbReference type="OrthoDB" id="9809796at2"/>
<evidence type="ECO:0000256" key="3">
    <source>
        <dbReference type="ARBA" id="ARBA00004752"/>
    </source>
</evidence>
<keyword evidence="13 17" id="KW-0961">Cell wall biogenesis/degradation</keyword>
<evidence type="ECO:0000256" key="15">
    <source>
        <dbReference type="ARBA" id="ARBA00032324"/>
    </source>
</evidence>
<dbReference type="GO" id="GO:0005737">
    <property type="term" value="C:cytoplasm"/>
    <property type="evidence" value="ECO:0007669"/>
    <property type="project" value="UniProtKB-SubCell"/>
</dbReference>
<dbReference type="InterPro" id="IPR036615">
    <property type="entry name" value="Mur_ligase_C_dom_sf"/>
</dbReference>
<feature type="binding site" evidence="17">
    <location>
        <begin position="117"/>
        <end position="123"/>
    </location>
    <ligand>
        <name>ATP</name>
        <dbReference type="ChEBI" id="CHEBI:30616"/>
    </ligand>
</feature>
<keyword evidence="11 17" id="KW-0133">Cell shape</keyword>
<protein>
    <recommendedName>
        <fullName evidence="6 17">UDP-N-acetylmuramoylalanine--D-glutamate ligase</fullName>
        <ecNumber evidence="5 17">6.3.2.9</ecNumber>
    </recommendedName>
    <alternativeName>
        <fullName evidence="15 17">D-glutamic acid-adding enzyme</fullName>
    </alternativeName>
    <alternativeName>
        <fullName evidence="14 17">UDP-N-acetylmuramoyl-L-alanyl-D-glutamate synthetase</fullName>
    </alternativeName>
</protein>
<dbReference type="Pfam" id="PF21799">
    <property type="entry name" value="MurD-like_N"/>
    <property type="match status" value="1"/>
</dbReference>
<dbReference type="AlphaFoldDB" id="A0A1G5BF70"/>
<dbReference type="SUPFAM" id="SSF53623">
    <property type="entry name" value="MurD-like peptide ligases, catalytic domain"/>
    <property type="match status" value="1"/>
</dbReference>
<dbReference type="Gene3D" id="3.40.50.720">
    <property type="entry name" value="NAD(P)-binding Rossmann-like Domain"/>
    <property type="match status" value="1"/>
</dbReference>
<evidence type="ECO:0000256" key="1">
    <source>
        <dbReference type="ARBA" id="ARBA00002734"/>
    </source>
</evidence>
<evidence type="ECO:0000256" key="6">
    <source>
        <dbReference type="ARBA" id="ARBA00015655"/>
    </source>
</evidence>
<dbReference type="Gene3D" id="3.40.1190.10">
    <property type="entry name" value="Mur-like, catalytic domain"/>
    <property type="match status" value="1"/>
</dbReference>
<keyword evidence="12 17" id="KW-0573">Peptidoglycan synthesis</keyword>
<dbReference type="GO" id="GO:0005524">
    <property type="term" value="F:ATP binding"/>
    <property type="evidence" value="ECO:0007669"/>
    <property type="project" value="UniProtKB-UniRule"/>
</dbReference>
<dbReference type="GO" id="GO:0008764">
    <property type="term" value="F:UDP-N-acetylmuramoylalanine-D-glutamate ligase activity"/>
    <property type="evidence" value="ECO:0007669"/>
    <property type="project" value="UniProtKB-UniRule"/>
</dbReference>
<dbReference type="InterPro" id="IPR036565">
    <property type="entry name" value="Mur-like_cat_sf"/>
</dbReference>
<keyword evidence="10 17" id="KW-0067">ATP-binding</keyword>
<dbReference type="STRING" id="1120976.SAMN03080606_00396"/>
<evidence type="ECO:0000313" key="22">
    <source>
        <dbReference type="Proteomes" id="UP000198636"/>
    </source>
</evidence>